<dbReference type="OrthoDB" id="416454at2759"/>
<gene>
    <name evidence="2" type="ORF">HGM15179_014273</name>
</gene>
<dbReference type="Proteomes" id="UP000796761">
    <property type="component" value="Unassembled WGS sequence"/>
</dbReference>
<dbReference type="Pfam" id="PF00078">
    <property type="entry name" value="RVT_1"/>
    <property type="match status" value="1"/>
</dbReference>
<dbReference type="AlphaFoldDB" id="A0A8K1G733"/>
<evidence type="ECO:0000313" key="3">
    <source>
        <dbReference type="Proteomes" id="UP000796761"/>
    </source>
</evidence>
<dbReference type="InterPro" id="IPR000477">
    <property type="entry name" value="RT_dom"/>
</dbReference>
<evidence type="ECO:0000259" key="1">
    <source>
        <dbReference type="Pfam" id="PF00078"/>
    </source>
</evidence>
<name>A0A8K1G733_9PASS</name>
<dbReference type="EMBL" id="SWJQ01000563">
    <property type="protein sequence ID" value="TRZ12817.1"/>
    <property type="molecule type" value="Genomic_DNA"/>
</dbReference>
<evidence type="ECO:0000313" key="2">
    <source>
        <dbReference type="EMBL" id="TRZ12817.1"/>
    </source>
</evidence>
<reference evidence="2" key="1">
    <citation type="submission" date="2019-04" db="EMBL/GenBank/DDBJ databases">
        <title>Genome assembly of Zosterops borbonicus 15179.</title>
        <authorList>
            <person name="Leroy T."/>
            <person name="Anselmetti Y."/>
            <person name="Tilak M.-K."/>
            <person name="Nabholz B."/>
        </authorList>
    </citation>
    <scope>NUCLEOTIDE SEQUENCE</scope>
    <source>
        <strain evidence="2">HGM_15179</strain>
        <tissue evidence="2">Muscle</tissue>
    </source>
</reference>
<protein>
    <recommendedName>
        <fullName evidence="1">Reverse transcriptase domain-containing protein</fullName>
    </recommendedName>
</protein>
<comment type="caution">
    <text evidence="2">The sequence shown here is derived from an EMBL/GenBank/DDBJ whole genome shotgun (WGS) entry which is preliminary data.</text>
</comment>
<proteinExistence type="predicted"/>
<feature type="domain" description="Reverse transcriptase" evidence="1">
    <location>
        <begin position="26"/>
        <end position="136"/>
    </location>
</feature>
<keyword evidence="3" id="KW-1185">Reference proteome</keyword>
<sequence length="151" mass="16981">MSFIWTSVKPLTWSPTTSFSLNWREMDSMNGLIWIRKWLDGPIQRVAVNGSETQWTSVTSGVPQGSILEPVLFNIFINDIDKEIKCAFSKYSDDTKLSGAGDIPEGWSHPEGPGQAQEVAHGNLMRFNKTKCKVCSCKPRKQIMSCVGRQR</sequence>
<dbReference type="PANTHER" id="PTHR33332">
    <property type="entry name" value="REVERSE TRANSCRIPTASE DOMAIN-CONTAINING PROTEIN"/>
    <property type="match status" value="1"/>
</dbReference>
<organism evidence="2 3">
    <name type="scientific">Zosterops borbonicus</name>
    <dbReference type="NCBI Taxonomy" id="364589"/>
    <lineage>
        <taxon>Eukaryota</taxon>
        <taxon>Metazoa</taxon>
        <taxon>Chordata</taxon>
        <taxon>Craniata</taxon>
        <taxon>Vertebrata</taxon>
        <taxon>Euteleostomi</taxon>
        <taxon>Archelosauria</taxon>
        <taxon>Archosauria</taxon>
        <taxon>Dinosauria</taxon>
        <taxon>Saurischia</taxon>
        <taxon>Theropoda</taxon>
        <taxon>Coelurosauria</taxon>
        <taxon>Aves</taxon>
        <taxon>Neognathae</taxon>
        <taxon>Neoaves</taxon>
        <taxon>Telluraves</taxon>
        <taxon>Australaves</taxon>
        <taxon>Passeriformes</taxon>
        <taxon>Sylvioidea</taxon>
        <taxon>Zosteropidae</taxon>
        <taxon>Zosterops</taxon>
    </lineage>
</organism>
<accession>A0A8K1G733</accession>